<dbReference type="SUPFAM" id="SSF49503">
    <property type="entry name" value="Cupredoxins"/>
    <property type="match status" value="3"/>
</dbReference>
<dbReference type="InterPro" id="IPR001117">
    <property type="entry name" value="Cu-oxidase_2nd"/>
</dbReference>
<name>A0A9P9EE25_9PLEO</name>
<dbReference type="CDD" id="cd13880">
    <property type="entry name" value="CuRO_2_MaLCC_like"/>
    <property type="match status" value="1"/>
</dbReference>
<proteinExistence type="inferred from homology"/>
<organism evidence="15 16">
    <name type="scientific">Dendryphion nanum</name>
    <dbReference type="NCBI Taxonomy" id="256645"/>
    <lineage>
        <taxon>Eukaryota</taxon>
        <taxon>Fungi</taxon>
        <taxon>Dikarya</taxon>
        <taxon>Ascomycota</taxon>
        <taxon>Pezizomycotina</taxon>
        <taxon>Dothideomycetes</taxon>
        <taxon>Pleosporomycetidae</taxon>
        <taxon>Pleosporales</taxon>
        <taxon>Torulaceae</taxon>
        <taxon>Dendryphion</taxon>
    </lineage>
</organism>
<comment type="caution">
    <text evidence="15">The sequence shown here is derived from an EMBL/GenBank/DDBJ whole genome shotgun (WGS) entry which is preliminary data.</text>
</comment>
<keyword evidence="6" id="KW-0560">Oxidoreductase</keyword>
<dbReference type="CDD" id="cd13901">
    <property type="entry name" value="CuRO_3_MaLCC_like"/>
    <property type="match status" value="1"/>
</dbReference>
<reference evidence="15" key="1">
    <citation type="journal article" date="2021" name="Nat. Commun.">
        <title>Genetic determinants of endophytism in the Arabidopsis root mycobiome.</title>
        <authorList>
            <person name="Mesny F."/>
            <person name="Miyauchi S."/>
            <person name="Thiergart T."/>
            <person name="Pickel B."/>
            <person name="Atanasova L."/>
            <person name="Karlsson M."/>
            <person name="Huettel B."/>
            <person name="Barry K.W."/>
            <person name="Haridas S."/>
            <person name="Chen C."/>
            <person name="Bauer D."/>
            <person name="Andreopoulos W."/>
            <person name="Pangilinan J."/>
            <person name="LaButti K."/>
            <person name="Riley R."/>
            <person name="Lipzen A."/>
            <person name="Clum A."/>
            <person name="Drula E."/>
            <person name="Henrissat B."/>
            <person name="Kohler A."/>
            <person name="Grigoriev I.V."/>
            <person name="Martin F.M."/>
            <person name="Hacquard S."/>
        </authorList>
    </citation>
    <scope>NUCLEOTIDE SEQUENCE</scope>
    <source>
        <strain evidence="15">MPI-CAGE-CH-0243</strain>
    </source>
</reference>
<dbReference type="EMBL" id="JAGMWT010000002">
    <property type="protein sequence ID" value="KAH7135742.1"/>
    <property type="molecule type" value="Genomic_DNA"/>
</dbReference>
<keyword evidence="5" id="KW-0479">Metal-binding</keyword>
<dbReference type="PANTHER" id="PTHR11709">
    <property type="entry name" value="MULTI-COPPER OXIDASE"/>
    <property type="match status" value="1"/>
</dbReference>
<evidence type="ECO:0000259" key="14">
    <source>
        <dbReference type="Pfam" id="PF07732"/>
    </source>
</evidence>
<dbReference type="Pfam" id="PF07731">
    <property type="entry name" value="Cu-oxidase_2"/>
    <property type="match status" value="1"/>
</dbReference>
<evidence type="ECO:0000256" key="9">
    <source>
        <dbReference type="ARBA" id="ARBA00023185"/>
    </source>
</evidence>
<accession>A0A9P9EE25</accession>
<evidence type="ECO:0000259" key="12">
    <source>
        <dbReference type="Pfam" id="PF00394"/>
    </source>
</evidence>
<feature type="domain" description="Plastocyanin-like" evidence="13">
    <location>
        <begin position="447"/>
        <end position="577"/>
    </location>
</feature>
<feature type="signal peptide" evidence="11">
    <location>
        <begin position="1"/>
        <end position="20"/>
    </location>
</feature>
<evidence type="ECO:0000313" key="16">
    <source>
        <dbReference type="Proteomes" id="UP000700596"/>
    </source>
</evidence>
<evidence type="ECO:0000256" key="8">
    <source>
        <dbReference type="ARBA" id="ARBA00023180"/>
    </source>
</evidence>
<dbReference type="OrthoDB" id="2121828at2759"/>
<protein>
    <recommendedName>
        <fullName evidence="4">laccase</fullName>
        <ecNumber evidence="4">1.10.3.2</ecNumber>
    </recommendedName>
</protein>
<evidence type="ECO:0000313" key="15">
    <source>
        <dbReference type="EMBL" id="KAH7135742.1"/>
    </source>
</evidence>
<dbReference type="PROSITE" id="PS00079">
    <property type="entry name" value="MULTICOPPER_OXIDASE1"/>
    <property type="match status" value="1"/>
</dbReference>
<evidence type="ECO:0000256" key="6">
    <source>
        <dbReference type="ARBA" id="ARBA00023002"/>
    </source>
</evidence>
<dbReference type="Proteomes" id="UP000700596">
    <property type="component" value="Unassembled WGS sequence"/>
</dbReference>
<evidence type="ECO:0000256" key="10">
    <source>
        <dbReference type="SAM" id="MobiDB-lite"/>
    </source>
</evidence>
<dbReference type="InterPro" id="IPR045087">
    <property type="entry name" value="Cu-oxidase_fam"/>
</dbReference>
<dbReference type="GO" id="GO:0052716">
    <property type="term" value="F:hydroquinone:oxygen oxidoreductase activity"/>
    <property type="evidence" value="ECO:0007669"/>
    <property type="project" value="UniProtKB-EC"/>
</dbReference>
<feature type="domain" description="Plastocyanin-like" evidence="14">
    <location>
        <begin position="100"/>
        <end position="216"/>
    </location>
</feature>
<dbReference type="FunFam" id="2.60.40.420:FF:000021">
    <property type="entry name" value="Extracellular dihydrogeodin oxidase/laccase"/>
    <property type="match status" value="1"/>
</dbReference>
<evidence type="ECO:0000259" key="13">
    <source>
        <dbReference type="Pfam" id="PF07731"/>
    </source>
</evidence>
<feature type="compositionally biased region" description="Low complexity" evidence="10">
    <location>
        <begin position="45"/>
        <end position="62"/>
    </location>
</feature>
<evidence type="ECO:0000256" key="5">
    <source>
        <dbReference type="ARBA" id="ARBA00022723"/>
    </source>
</evidence>
<feature type="region of interest" description="Disordered" evidence="10">
    <location>
        <begin position="45"/>
        <end position="64"/>
    </location>
</feature>
<evidence type="ECO:0000256" key="4">
    <source>
        <dbReference type="ARBA" id="ARBA00012297"/>
    </source>
</evidence>
<dbReference type="InterPro" id="IPR002355">
    <property type="entry name" value="Cu_oxidase_Cu_BS"/>
</dbReference>
<evidence type="ECO:0000256" key="7">
    <source>
        <dbReference type="ARBA" id="ARBA00023008"/>
    </source>
</evidence>
<keyword evidence="11" id="KW-0732">Signal</keyword>
<sequence>MRLHKFTGICLLASAAGSVGETIPPQNTLWGPGGRPTTLQARQATPTASSAAATSTRVADSSCSNGPLTRQCWGNGFSAATDFDVKWPRTGTVVRYTLEITNSTCNPDGNGEKLCQLFNNQYPGPTLTANWGDTIEVTVRNSMAGNGTGIHWHGIRMLNNCPNDGVPGITECPLAPFDSKVYRFEASQHGTTWYHSHWSSQYGDGAFGPLVINGPASANYDIDLGPYMVNDIYYPTAWQLGIIAHNNLQAGRPPPPANNIIINGTNKNAAGGGAYGVTSIKKGKKYRLRLINPSADNNIRVSLDNHQFTVISSDLIPIKPYTTNWVLLAVGQRYDVIINANQNIGNYWFRANVATDCASSNNFKGLSIFSYETATFAEPATTAFAAPTTGCVDESPLVPWVVNVVGNSDDFIQQAGNLQVDLAREQVTTNNQSIVVWGVNMTGINVNWDKPTLQYVKDKNVNYPRVFNLIEIPNENVWTFWIIQETNGTRVPIPHPIHLHGHDFYVLGQGVGQFDIKNTPKTLKYNNPPRRDTALLPGNGWLALAFPTDNPGAWLMHCHIAWHVADGLAVQFLEDKAQSPLGDSAWDTTCANWNKYALAPQYPKFDSGL</sequence>
<evidence type="ECO:0000256" key="1">
    <source>
        <dbReference type="ARBA" id="ARBA00000349"/>
    </source>
</evidence>
<keyword evidence="8" id="KW-0325">Glycoprotein</keyword>
<dbReference type="InterPro" id="IPR011706">
    <property type="entry name" value="Cu-oxidase_C"/>
</dbReference>
<feature type="chain" id="PRO_5040306748" description="laccase" evidence="11">
    <location>
        <begin position="21"/>
        <end position="609"/>
    </location>
</feature>
<dbReference type="CDD" id="cd13854">
    <property type="entry name" value="CuRO_1_MaLCC_like"/>
    <property type="match status" value="1"/>
</dbReference>
<keyword evidence="9" id="KW-0439">Lignin degradation</keyword>
<comment type="similarity">
    <text evidence="3">Belongs to the multicopper oxidase family.</text>
</comment>
<dbReference type="FunFam" id="2.60.40.420:FF:000045">
    <property type="entry name" value="Laccase 2"/>
    <property type="match status" value="1"/>
</dbReference>
<evidence type="ECO:0000256" key="3">
    <source>
        <dbReference type="ARBA" id="ARBA00010609"/>
    </source>
</evidence>
<dbReference type="PROSITE" id="PS00080">
    <property type="entry name" value="MULTICOPPER_OXIDASE2"/>
    <property type="match status" value="1"/>
</dbReference>
<dbReference type="PANTHER" id="PTHR11709:SF87">
    <property type="entry name" value="LACCASE"/>
    <property type="match status" value="1"/>
</dbReference>
<dbReference type="EC" id="1.10.3.2" evidence="4"/>
<feature type="domain" description="Plastocyanin-like" evidence="12">
    <location>
        <begin position="250"/>
        <end position="373"/>
    </location>
</feature>
<dbReference type="InterPro" id="IPR033138">
    <property type="entry name" value="Cu_oxidase_CS"/>
</dbReference>
<keyword evidence="7" id="KW-0186">Copper</keyword>
<dbReference type="InterPro" id="IPR011707">
    <property type="entry name" value="Cu-oxidase-like_N"/>
</dbReference>
<evidence type="ECO:0000256" key="2">
    <source>
        <dbReference type="ARBA" id="ARBA00001935"/>
    </source>
</evidence>
<dbReference type="GO" id="GO:0046274">
    <property type="term" value="P:lignin catabolic process"/>
    <property type="evidence" value="ECO:0007669"/>
    <property type="project" value="UniProtKB-KW"/>
</dbReference>
<comment type="cofactor">
    <cofactor evidence="2">
        <name>Cu cation</name>
        <dbReference type="ChEBI" id="CHEBI:23378"/>
    </cofactor>
</comment>
<dbReference type="GO" id="GO:0005507">
    <property type="term" value="F:copper ion binding"/>
    <property type="evidence" value="ECO:0007669"/>
    <property type="project" value="InterPro"/>
</dbReference>
<evidence type="ECO:0000256" key="11">
    <source>
        <dbReference type="SAM" id="SignalP"/>
    </source>
</evidence>
<comment type="catalytic activity">
    <reaction evidence="1">
        <text>4 hydroquinone + O2 = 4 benzosemiquinone + 2 H2O</text>
        <dbReference type="Rhea" id="RHEA:11276"/>
        <dbReference type="ChEBI" id="CHEBI:15377"/>
        <dbReference type="ChEBI" id="CHEBI:15379"/>
        <dbReference type="ChEBI" id="CHEBI:17594"/>
        <dbReference type="ChEBI" id="CHEBI:17977"/>
        <dbReference type="EC" id="1.10.3.2"/>
    </reaction>
</comment>
<dbReference type="Pfam" id="PF00394">
    <property type="entry name" value="Cu-oxidase"/>
    <property type="match status" value="1"/>
</dbReference>
<dbReference type="InterPro" id="IPR008972">
    <property type="entry name" value="Cupredoxin"/>
</dbReference>
<gene>
    <name evidence="15" type="ORF">B0J11DRAFT_168897</name>
</gene>
<dbReference type="Gene3D" id="2.60.40.420">
    <property type="entry name" value="Cupredoxins - blue copper proteins"/>
    <property type="match status" value="3"/>
</dbReference>
<keyword evidence="16" id="KW-1185">Reference proteome</keyword>
<dbReference type="Pfam" id="PF07732">
    <property type="entry name" value="Cu-oxidase_3"/>
    <property type="match status" value="1"/>
</dbReference>
<dbReference type="AlphaFoldDB" id="A0A9P9EE25"/>